<proteinExistence type="predicted"/>
<organism evidence="2 3">
    <name type="scientific">Portunus trituberculatus</name>
    <name type="common">Swimming crab</name>
    <name type="synonym">Neptunus trituberculatus</name>
    <dbReference type="NCBI Taxonomy" id="210409"/>
    <lineage>
        <taxon>Eukaryota</taxon>
        <taxon>Metazoa</taxon>
        <taxon>Ecdysozoa</taxon>
        <taxon>Arthropoda</taxon>
        <taxon>Crustacea</taxon>
        <taxon>Multicrustacea</taxon>
        <taxon>Malacostraca</taxon>
        <taxon>Eumalacostraca</taxon>
        <taxon>Eucarida</taxon>
        <taxon>Decapoda</taxon>
        <taxon>Pleocyemata</taxon>
        <taxon>Brachyura</taxon>
        <taxon>Eubrachyura</taxon>
        <taxon>Portunoidea</taxon>
        <taxon>Portunidae</taxon>
        <taxon>Portuninae</taxon>
        <taxon>Portunus</taxon>
    </lineage>
</organism>
<accession>A0A5B7GG46</accession>
<evidence type="ECO:0000313" key="3">
    <source>
        <dbReference type="Proteomes" id="UP000324222"/>
    </source>
</evidence>
<dbReference type="Proteomes" id="UP000324222">
    <property type="component" value="Unassembled WGS sequence"/>
</dbReference>
<dbReference type="EMBL" id="VSRR010015180">
    <property type="protein sequence ID" value="MPC57912.1"/>
    <property type="molecule type" value="Genomic_DNA"/>
</dbReference>
<evidence type="ECO:0000313" key="2">
    <source>
        <dbReference type="EMBL" id="MPC57912.1"/>
    </source>
</evidence>
<dbReference type="AlphaFoldDB" id="A0A5B7GG46"/>
<name>A0A5B7GG46_PORTR</name>
<reference evidence="2 3" key="1">
    <citation type="submission" date="2019-05" db="EMBL/GenBank/DDBJ databases">
        <title>Another draft genome of Portunus trituberculatus and its Hox gene families provides insights of decapod evolution.</title>
        <authorList>
            <person name="Jeong J.-H."/>
            <person name="Song I."/>
            <person name="Kim S."/>
            <person name="Choi T."/>
            <person name="Kim D."/>
            <person name="Ryu S."/>
            <person name="Kim W."/>
        </authorList>
    </citation>
    <scope>NUCLEOTIDE SEQUENCE [LARGE SCALE GENOMIC DNA]</scope>
    <source>
        <tissue evidence="2">Muscle</tissue>
    </source>
</reference>
<evidence type="ECO:0000256" key="1">
    <source>
        <dbReference type="SAM" id="MobiDB-lite"/>
    </source>
</evidence>
<comment type="caution">
    <text evidence="2">The sequence shown here is derived from an EMBL/GenBank/DDBJ whole genome shotgun (WGS) entry which is preliminary data.</text>
</comment>
<keyword evidence="3" id="KW-1185">Reference proteome</keyword>
<feature type="compositionally biased region" description="Basic and acidic residues" evidence="1">
    <location>
        <begin position="55"/>
        <end position="64"/>
    </location>
</feature>
<gene>
    <name evidence="2" type="ORF">E2C01_051903</name>
</gene>
<feature type="region of interest" description="Disordered" evidence="1">
    <location>
        <begin position="32"/>
        <end position="64"/>
    </location>
</feature>
<protein>
    <submittedName>
        <fullName evidence="2">Uncharacterized protein</fullName>
    </submittedName>
</protein>
<feature type="compositionally biased region" description="Low complexity" evidence="1">
    <location>
        <begin position="32"/>
        <end position="42"/>
    </location>
</feature>
<sequence>MIVNKALASSFLLQPLSRSDTNATVHLLASPTTTTLTTATPLPATPTPQPTTSHAEQRIGSEEGKTTLLTIREALLQNIEDVDNDDELVMLTKRSLKNLLSSHCTCPYPAFDYSFEPDVYKNTITMHCTTCNFKNTSQPKR</sequence>